<dbReference type="AlphaFoldDB" id="A0AAD5MKC9"/>
<dbReference type="EMBL" id="JAHQIW010000633">
    <property type="protein sequence ID" value="KAJ1349249.1"/>
    <property type="molecule type" value="Genomic_DNA"/>
</dbReference>
<protein>
    <submittedName>
        <fullName evidence="1">Uncharacterized protein</fullName>
    </submittedName>
</protein>
<accession>A0AAD5MKC9</accession>
<sequence>MERGRANPPALMSAMQKPVVVKFCGRTEAPGIHGRLGAPGRCGLPTSIWKLDSLVRQHFAQN</sequence>
<evidence type="ECO:0000313" key="1">
    <source>
        <dbReference type="EMBL" id="KAJ1349249.1"/>
    </source>
</evidence>
<comment type="caution">
    <text evidence="1">The sequence shown here is derived from an EMBL/GenBank/DDBJ whole genome shotgun (WGS) entry which is preliminary data.</text>
</comment>
<gene>
    <name evidence="1" type="ORF">KIN20_004726</name>
</gene>
<reference evidence="1" key="1">
    <citation type="submission" date="2021-06" db="EMBL/GenBank/DDBJ databases">
        <title>Parelaphostrongylus tenuis whole genome reference sequence.</title>
        <authorList>
            <person name="Garwood T.J."/>
            <person name="Larsen P.A."/>
            <person name="Fountain-Jones N.M."/>
            <person name="Garbe J.R."/>
            <person name="Macchietto M.G."/>
            <person name="Kania S.A."/>
            <person name="Gerhold R.W."/>
            <person name="Richards J.E."/>
            <person name="Wolf T.M."/>
        </authorList>
    </citation>
    <scope>NUCLEOTIDE SEQUENCE</scope>
    <source>
        <strain evidence="1">MNPRO001-30</strain>
        <tissue evidence="1">Meninges</tissue>
    </source>
</reference>
<keyword evidence="2" id="KW-1185">Reference proteome</keyword>
<name>A0AAD5MKC9_PARTN</name>
<proteinExistence type="predicted"/>
<evidence type="ECO:0000313" key="2">
    <source>
        <dbReference type="Proteomes" id="UP001196413"/>
    </source>
</evidence>
<organism evidence="1 2">
    <name type="scientific">Parelaphostrongylus tenuis</name>
    <name type="common">Meningeal worm</name>
    <dbReference type="NCBI Taxonomy" id="148309"/>
    <lineage>
        <taxon>Eukaryota</taxon>
        <taxon>Metazoa</taxon>
        <taxon>Ecdysozoa</taxon>
        <taxon>Nematoda</taxon>
        <taxon>Chromadorea</taxon>
        <taxon>Rhabditida</taxon>
        <taxon>Rhabditina</taxon>
        <taxon>Rhabditomorpha</taxon>
        <taxon>Strongyloidea</taxon>
        <taxon>Metastrongylidae</taxon>
        <taxon>Parelaphostrongylus</taxon>
    </lineage>
</organism>
<dbReference type="Proteomes" id="UP001196413">
    <property type="component" value="Unassembled WGS sequence"/>
</dbReference>